<keyword evidence="2" id="KW-1185">Reference proteome</keyword>
<protein>
    <recommendedName>
        <fullName evidence="3">DUF1993 domain-containing protein</fullName>
    </recommendedName>
</protein>
<dbReference type="OrthoDB" id="338237at2"/>
<evidence type="ECO:0008006" key="3">
    <source>
        <dbReference type="Google" id="ProtNLM"/>
    </source>
</evidence>
<gene>
    <name evidence="1" type="ORF">SAMN02982922_3912</name>
</gene>
<dbReference type="RefSeq" id="WP_085465667.1">
    <property type="nucleotide sequence ID" value="NZ_FXBL01000004.1"/>
</dbReference>
<dbReference type="SUPFAM" id="SSF109854">
    <property type="entry name" value="DinB/YfiT-like putative metalloenzymes"/>
    <property type="match status" value="1"/>
</dbReference>
<evidence type="ECO:0000313" key="2">
    <source>
        <dbReference type="Proteomes" id="UP000193083"/>
    </source>
</evidence>
<proteinExistence type="predicted"/>
<name>A0A1X7PDF5_9HYPH</name>
<dbReference type="PANTHER" id="PTHR36922">
    <property type="entry name" value="BLL2446 PROTEIN"/>
    <property type="match status" value="1"/>
</dbReference>
<sequence>MTISMYQASVPVFSGVLKNLSHVLAKGEAHAAANGIDPADLLTARLAPDMLPLTAQVQIATDHAKGASARLAGREILRIEDTEKSFADLKARIDRVRDHLKTYRPEEIDGSEDRPVAIKVGKAELPFTGQQYLLAYAMGNFYFHVVTAYDILRHKGVVLGKADFFGRG</sequence>
<dbReference type="EMBL" id="FXBL01000004">
    <property type="protein sequence ID" value="SMH49378.1"/>
    <property type="molecule type" value="Genomic_DNA"/>
</dbReference>
<reference evidence="1 2" key="1">
    <citation type="submission" date="2017-04" db="EMBL/GenBank/DDBJ databases">
        <authorList>
            <person name="Afonso C.L."/>
            <person name="Miller P.J."/>
            <person name="Scott M.A."/>
            <person name="Spackman E."/>
            <person name="Goraichik I."/>
            <person name="Dimitrov K.M."/>
            <person name="Suarez D.L."/>
            <person name="Swayne D.E."/>
        </authorList>
    </citation>
    <scope>NUCLEOTIDE SEQUENCE [LARGE SCALE GENOMIC DNA]</scope>
    <source>
        <strain evidence="1 2">B5P</strain>
    </source>
</reference>
<evidence type="ECO:0000313" key="1">
    <source>
        <dbReference type="EMBL" id="SMH49378.1"/>
    </source>
</evidence>
<dbReference type="Gene3D" id="1.20.120.450">
    <property type="entry name" value="dinb family like domain"/>
    <property type="match status" value="1"/>
</dbReference>
<dbReference type="Proteomes" id="UP000193083">
    <property type="component" value="Unassembled WGS sequence"/>
</dbReference>
<dbReference type="InterPro" id="IPR018531">
    <property type="entry name" value="DUF1993"/>
</dbReference>
<dbReference type="PANTHER" id="PTHR36922:SF1">
    <property type="entry name" value="DUF1993 DOMAIN-CONTAINING PROTEIN"/>
    <property type="match status" value="1"/>
</dbReference>
<dbReference type="InterPro" id="IPR034660">
    <property type="entry name" value="DinB/YfiT-like"/>
</dbReference>
<dbReference type="AlphaFoldDB" id="A0A1X7PDF5"/>
<accession>A0A1X7PDF5</accession>
<organism evidence="1 2">
    <name type="scientific">Mesorhizobium australicum</name>
    <dbReference type="NCBI Taxonomy" id="536018"/>
    <lineage>
        <taxon>Bacteria</taxon>
        <taxon>Pseudomonadati</taxon>
        <taxon>Pseudomonadota</taxon>
        <taxon>Alphaproteobacteria</taxon>
        <taxon>Hyphomicrobiales</taxon>
        <taxon>Phyllobacteriaceae</taxon>
        <taxon>Mesorhizobium</taxon>
    </lineage>
</organism>
<dbReference type="Pfam" id="PF09351">
    <property type="entry name" value="DUF1993"/>
    <property type="match status" value="1"/>
</dbReference>